<dbReference type="SUPFAM" id="SSF49899">
    <property type="entry name" value="Concanavalin A-like lectins/glucanases"/>
    <property type="match status" value="1"/>
</dbReference>
<dbReference type="Gene3D" id="2.60.120.200">
    <property type="match status" value="1"/>
</dbReference>
<evidence type="ECO:0000313" key="3">
    <source>
        <dbReference type="Proteomes" id="UP001558652"/>
    </source>
</evidence>
<gene>
    <name evidence="2" type="ORF">AAG570_002523</name>
</gene>
<dbReference type="PROSITE" id="PS51762">
    <property type="entry name" value="GH16_2"/>
    <property type="match status" value="1"/>
</dbReference>
<reference evidence="2 3" key="1">
    <citation type="submission" date="2024-07" db="EMBL/GenBank/DDBJ databases">
        <title>Chromosome-level genome assembly of the water stick insect Ranatra chinensis (Heteroptera: Nepidae).</title>
        <authorList>
            <person name="Liu X."/>
        </authorList>
    </citation>
    <scope>NUCLEOTIDE SEQUENCE [LARGE SCALE GENOMIC DNA]</scope>
    <source>
        <strain evidence="2">Cailab_2021Rc</strain>
        <tissue evidence="2">Muscle</tissue>
    </source>
</reference>
<dbReference type="EMBL" id="JBFDAA010000012">
    <property type="protein sequence ID" value="KAL1123443.1"/>
    <property type="molecule type" value="Genomic_DNA"/>
</dbReference>
<dbReference type="InterPro" id="IPR050546">
    <property type="entry name" value="Glycosyl_Hydrlase_16"/>
</dbReference>
<feature type="domain" description="GH16" evidence="1">
    <location>
        <begin position="1"/>
        <end position="244"/>
    </location>
</feature>
<sequence length="244" mass="27740">ECSRQAVYYFILPPIESSRIHTKDTFSFRYGQVQIRAKMPLGDWIVPELWLLPKSDSYGPYYSSGKIRLAMARGNEDLKLGKDDLSNSELECGVLMGVGDDIQGRVTKWHEGEGWSNQFHNFTFQWTPDNLSFSVDDSNPVDLITPPGGRLRDLVEFNSRPPKSWSKGSNVAPFDKEFYLSIGLSVGGTRDFPNGSSSKEYVKPWNNSDAKAMLHFWQSKDDWYETWTGESSALQIDYIKVTAL</sequence>
<accession>A0ABD0YUH7</accession>
<dbReference type="InterPro" id="IPR013320">
    <property type="entry name" value="ConA-like_dom_sf"/>
</dbReference>
<feature type="non-terminal residue" evidence="2">
    <location>
        <position position="1"/>
    </location>
</feature>
<proteinExistence type="predicted"/>
<comment type="caution">
    <text evidence="2">The sequence shown here is derived from an EMBL/GenBank/DDBJ whole genome shotgun (WGS) entry which is preliminary data.</text>
</comment>
<evidence type="ECO:0000259" key="1">
    <source>
        <dbReference type="PROSITE" id="PS51762"/>
    </source>
</evidence>
<dbReference type="InterPro" id="IPR000757">
    <property type="entry name" value="Beta-glucanase-like"/>
</dbReference>
<name>A0ABD0YUH7_9HEMI</name>
<protein>
    <recommendedName>
        <fullName evidence="1">GH16 domain-containing protein</fullName>
    </recommendedName>
</protein>
<evidence type="ECO:0000313" key="2">
    <source>
        <dbReference type="EMBL" id="KAL1123443.1"/>
    </source>
</evidence>
<dbReference type="Pfam" id="PF00722">
    <property type="entry name" value="Glyco_hydro_16"/>
    <property type="match status" value="1"/>
</dbReference>
<dbReference type="AlphaFoldDB" id="A0ABD0YUH7"/>
<organism evidence="2 3">
    <name type="scientific">Ranatra chinensis</name>
    <dbReference type="NCBI Taxonomy" id="642074"/>
    <lineage>
        <taxon>Eukaryota</taxon>
        <taxon>Metazoa</taxon>
        <taxon>Ecdysozoa</taxon>
        <taxon>Arthropoda</taxon>
        <taxon>Hexapoda</taxon>
        <taxon>Insecta</taxon>
        <taxon>Pterygota</taxon>
        <taxon>Neoptera</taxon>
        <taxon>Paraneoptera</taxon>
        <taxon>Hemiptera</taxon>
        <taxon>Heteroptera</taxon>
        <taxon>Panheteroptera</taxon>
        <taxon>Nepomorpha</taxon>
        <taxon>Nepidae</taxon>
        <taxon>Ranatrinae</taxon>
        <taxon>Ranatra</taxon>
    </lineage>
</organism>
<dbReference type="Proteomes" id="UP001558652">
    <property type="component" value="Unassembled WGS sequence"/>
</dbReference>
<dbReference type="PANTHER" id="PTHR10963:SF60">
    <property type="entry name" value="GRAM-NEGATIVE BACTERIA-BINDING PROTEIN 1-RELATED"/>
    <property type="match status" value="1"/>
</dbReference>
<dbReference type="PANTHER" id="PTHR10963">
    <property type="entry name" value="GLYCOSYL HYDROLASE-RELATED"/>
    <property type="match status" value="1"/>
</dbReference>
<keyword evidence="3" id="KW-1185">Reference proteome</keyword>